<evidence type="ECO:0000256" key="4">
    <source>
        <dbReference type="ARBA" id="ARBA00023242"/>
    </source>
</evidence>
<reference evidence="7 8" key="1">
    <citation type="submission" date="2016-09" db="EMBL/GenBank/DDBJ databases">
        <title>Extensive genetic diversity and differential bi-allelic expression allows diatom success in the polar Southern Ocean.</title>
        <authorList>
            <consortium name="DOE Joint Genome Institute"/>
            <person name="Mock T."/>
            <person name="Otillar R.P."/>
            <person name="Strauss J."/>
            <person name="Dupont C."/>
            <person name="Frickenhaus S."/>
            <person name="Maumus F."/>
            <person name="Mcmullan M."/>
            <person name="Sanges R."/>
            <person name="Schmutz J."/>
            <person name="Toseland A."/>
            <person name="Valas R."/>
            <person name="Veluchamy A."/>
            <person name="Ward B.J."/>
            <person name="Allen A."/>
            <person name="Barry K."/>
            <person name="Falciatore A."/>
            <person name="Ferrante M."/>
            <person name="Fortunato A.E."/>
            <person name="Gloeckner G."/>
            <person name="Gruber A."/>
            <person name="Hipkin R."/>
            <person name="Janech M."/>
            <person name="Kroth P."/>
            <person name="Leese F."/>
            <person name="Lindquist E."/>
            <person name="Lyon B.R."/>
            <person name="Martin J."/>
            <person name="Mayer C."/>
            <person name="Parker M."/>
            <person name="Quesneville H."/>
            <person name="Raymond J."/>
            <person name="Uhlig C."/>
            <person name="Valentin K.U."/>
            <person name="Worden A.Z."/>
            <person name="Armbrust E.V."/>
            <person name="Bowler C."/>
            <person name="Green B."/>
            <person name="Moulton V."/>
            <person name="Van Oosterhout C."/>
            <person name="Grigoriev I."/>
        </authorList>
    </citation>
    <scope>NUCLEOTIDE SEQUENCE [LARGE SCALE GENOMIC DNA]</scope>
    <source>
        <strain evidence="7 8">CCMP1102</strain>
    </source>
</reference>
<keyword evidence="3" id="KW-0234">DNA repair</keyword>
<feature type="compositionally biased region" description="Basic and acidic residues" evidence="5">
    <location>
        <begin position="694"/>
        <end position="706"/>
    </location>
</feature>
<feature type="region of interest" description="Disordered" evidence="5">
    <location>
        <begin position="636"/>
        <end position="665"/>
    </location>
</feature>
<feature type="region of interest" description="Disordered" evidence="5">
    <location>
        <begin position="124"/>
        <end position="172"/>
    </location>
</feature>
<dbReference type="PROSITE" id="PS50006">
    <property type="entry name" value="FHA_DOMAIN"/>
    <property type="match status" value="1"/>
</dbReference>
<name>A0A1E7ESJ7_9STRA</name>
<feature type="region of interest" description="Disordered" evidence="5">
    <location>
        <begin position="78"/>
        <end position="98"/>
    </location>
</feature>
<proteinExistence type="predicted"/>
<evidence type="ECO:0000313" key="7">
    <source>
        <dbReference type="EMBL" id="OEU08816.1"/>
    </source>
</evidence>
<dbReference type="InterPro" id="IPR000253">
    <property type="entry name" value="FHA_dom"/>
</dbReference>
<dbReference type="EMBL" id="KV784378">
    <property type="protein sequence ID" value="OEU08816.1"/>
    <property type="molecule type" value="Genomic_DNA"/>
</dbReference>
<keyword evidence="4" id="KW-0539">Nucleus</keyword>
<dbReference type="PANTHER" id="PTHR12162:SF0">
    <property type="entry name" value="NIBRIN"/>
    <property type="match status" value="1"/>
</dbReference>
<feature type="domain" description="FHA" evidence="6">
    <location>
        <begin position="47"/>
        <end position="97"/>
    </location>
</feature>
<gene>
    <name evidence="7" type="ORF">FRACYDRAFT_249158</name>
</gene>
<evidence type="ECO:0000259" key="6">
    <source>
        <dbReference type="PROSITE" id="PS50006"/>
    </source>
</evidence>
<feature type="region of interest" description="Disordered" evidence="5">
    <location>
        <begin position="687"/>
        <end position="706"/>
    </location>
</feature>
<feature type="compositionally biased region" description="Acidic residues" evidence="5">
    <location>
        <begin position="152"/>
        <end position="162"/>
    </location>
</feature>
<feature type="compositionally biased region" description="Basic and acidic residues" evidence="5">
    <location>
        <begin position="126"/>
        <end position="139"/>
    </location>
</feature>
<feature type="compositionally biased region" description="Basic and acidic residues" evidence="5">
    <location>
        <begin position="517"/>
        <end position="539"/>
    </location>
</feature>
<feature type="compositionally biased region" description="Basic and acidic residues" evidence="5">
    <location>
        <begin position="237"/>
        <end position="246"/>
    </location>
</feature>
<dbReference type="AlphaFoldDB" id="A0A1E7ESJ7"/>
<evidence type="ECO:0000313" key="8">
    <source>
        <dbReference type="Proteomes" id="UP000095751"/>
    </source>
</evidence>
<dbReference type="GO" id="GO:0030870">
    <property type="term" value="C:Mre11 complex"/>
    <property type="evidence" value="ECO:0007669"/>
    <property type="project" value="InterPro"/>
</dbReference>
<dbReference type="OrthoDB" id="10633438at2759"/>
<dbReference type="InParanoid" id="A0A1E7ESJ7"/>
<keyword evidence="2" id="KW-0227">DNA damage</keyword>
<feature type="region of interest" description="Disordered" evidence="5">
    <location>
        <begin position="499"/>
        <end position="540"/>
    </location>
</feature>
<dbReference type="GO" id="GO:0003684">
    <property type="term" value="F:damaged DNA binding"/>
    <property type="evidence" value="ECO:0007669"/>
    <property type="project" value="TreeGrafter"/>
</dbReference>
<protein>
    <recommendedName>
        <fullName evidence="6">FHA domain-containing protein</fullName>
    </recommendedName>
</protein>
<dbReference type="InterPro" id="IPR040227">
    <property type="entry name" value="Nibrin-rel"/>
</dbReference>
<evidence type="ECO:0000256" key="1">
    <source>
        <dbReference type="ARBA" id="ARBA00004123"/>
    </source>
</evidence>
<dbReference type="GO" id="GO:0007095">
    <property type="term" value="P:mitotic G2 DNA damage checkpoint signaling"/>
    <property type="evidence" value="ECO:0007669"/>
    <property type="project" value="InterPro"/>
</dbReference>
<feature type="compositionally biased region" description="Low complexity" evidence="5">
    <location>
        <begin position="636"/>
        <end position="645"/>
    </location>
</feature>
<dbReference type="Proteomes" id="UP000095751">
    <property type="component" value="Unassembled WGS sequence"/>
</dbReference>
<dbReference type="PANTHER" id="PTHR12162">
    <property type="entry name" value="NIBRIN-RELATED"/>
    <property type="match status" value="1"/>
</dbReference>
<evidence type="ECO:0000256" key="5">
    <source>
        <dbReference type="SAM" id="MobiDB-lite"/>
    </source>
</evidence>
<dbReference type="GO" id="GO:0000724">
    <property type="term" value="P:double-strand break repair via homologous recombination"/>
    <property type="evidence" value="ECO:0007669"/>
    <property type="project" value="TreeGrafter"/>
</dbReference>
<keyword evidence="8" id="KW-1185">Reference proteome</keyword>
<evidence type="ECO:0000256" key="2">
    <source>
        <dbReference type="ARBA" id="ARBA00022763"/>
    </source>
</evidence>
<dbReference type="KEGG" id="fcy:FRACYDRAFT_249158"/>
<organism evidence="7 8">
    <name type="scientific">Fragilariopsis cylindrus CCMP1102</name>
    <dbReference type="NCBI Taxonomy" id="635003"/>
    <lineage>
        <taxon>Eukaryota</taxon>
        <taxon>Sar</taxon>
        <taxon>Stramenopiles</taxon>
        <taxon>Ochrophyta</taxon>
        <taxon>Bacillariophyta</taxon>
        <taxon>Bacillariophyceae</taxon>
        <taxon>Bacillariophycidae</taxon>
        <taxon>Bacillariales</taxon>
        <taxon>Bacillariaceae</taxon>
        <taxon>Fragilariopsis</taxon>
    </lineage>
</organism>
<comment type="subcellular location">
    <subcellularLocation>
        <location evidence="1">Nucleus</location>
    </subcellularLocation>
</comment>
<feature type="compositionally biased region" description="Polar residues" evidence="5">
    <location>
        <begin position="163"/>
        <end position="172"/>
    </location>
</feature>
<evidence type="ECO:0000256" key="3">
    <source>
        <dbReference type="ARBA" id="ARBA00023204"/>
    </source>
</evidence>
<accession>A0A1E7ESJ7</accession>
<sequence>MLLQIDIYPNGGSDSHSQTLFVNPATIRRKKDGDGKDKNDGDIGLIATVGRKVGMDIVFKDEKSLSRRHAALRFVATKTGNNNDNNDNGYFAEPRNEEETSACENSEYGICLVLENTGKVGSYVASRDETVPTKDEEQKMNNNNKNNNNGVDSDDETTDDEGNNVSQHPTQMSQMYATSMSTQTGEKIDDAPPRISNAIRNYFGNHAVKLLKLKESENQILSFDNTTTTNNDEDNDNTNKEQDINNKNDPVPIMIQFGSTNDQFTQPTIKITRIPMTVVMSSTVPSTVRDSLRFCGGLLQHGGLPHDGETTHLIVTEQMPVAKQILAWCYGIPIVSPNYIQALNDHEDIYEPFPDCSNFPPTNDNNTFWDYEHNKKLLSNYIMLSADESSEFESEHLAVAAGGCVERLYDAGKKPTKAKVNTFTKHVESLLSDNKNSTTTVVLLSSSGSNSKSKSANINLLIKKIKDLGIETLTPKVLAKAITKQEPDLIALKNGTITSTTEKSKSESAAEESTLEVQKRPKSNHDDAQDRVPDNKDDSSCLVLEATPAISVVTDINSNNNNRNKRKGITIPHEHQVQQRALEGADANGWFVVAPKDNRERMRQVASEAYKRKTGGDIERSASTNGVVQIIITPTMTESPPSSSSLIGCQRRGRPSHRGGDVPNFKKFKKNSFRPVGPNDRVILLQSTSSTRQNHHELSAEQREIEEDQRLADALFRGDPVPVQRKRRRN</sequence>
<feature type="region of interest" description="Disordered" evidence="5">
    <location>
        <begin position="223"/>
        <end position="248"/>
    </location>
</feature>